<name>A0AA91YXN0_9BACT</name>
<organism evidence="1 2">
    <name type="scientific">Segatella copri</name>
    <dbReference type="NCBI Taxonomy" id="165179"/>
    <lineage>
        <taxon>Bacteria</taxon>
        <taxon>Pseudomonadati</taxon>
        <taxon>Bacteroidota</taxon>
        <taxon>Bacteroidia</taxon>
        <taxon>Bacteroidales</taxon>
        <taxon>Prevotellaceae</taxon>
        <taxon>Segatella</taxon>
    </lineage>
</organism>
<sequence>MRKERLVNLTSSIEKECVLSDLKVIERIDNHETVVLNERLKESYKRIKVEAWPFGTDLYEEQKVSRPVRKMKGPKFLKYKVDKSVEEALAPFIDLYIEDWDYVVERESYKWDAVKCFQEHFSLDAEDFVEMMRASLDKTDNLLSGNMYFARATILKMMETNPEDVRTCFRHLYDESIDIADRMTSFLQRIKKLFSIQKAQGLFKDNETYQQSSRTVSVYLSLNKPAEHYLYMEKMYQTFLDVTGADLPKIGRTDYVLFEYEMVCDEIRKILLKNDKLVALHDKTYSDIYDYHLLTQDFLYYVSTHYLVLHPTGKEE</sequence>
<comment type="caution">
    <text evidence="1">The sequence shown here is derived from an EMBL/GenBank/DDBJ whole genome shotgun (WGS) entry which is preliminary data.</text>
</comment>
<evidence type="ECO:0000313" key="1">
    <source>
        <dbReference type="EMBL" id="OXL44804.1"/>
    </source>
</evidence>
<dbReference type="AlphaFoldDB" id="A0AA91YXN0"/>
<proteinExistence type="predicted"/>
<gene>
    <name evidence="1" type="ORF">CFT61_03805</name>
</gene>
<dbReference type="EMBL" id="NMPZ01000004">
    <property type="protein sequence ID" value="OXL44804.1"/>
    <property type="molecule type" value="Genomic_DNA"/>
</dbReference>
<protein>
    <submittedName>
        <fullName evidence="1">Uncharacterized protein</fullName>
    </submittedName>
</protein>
<accession>A0AA91YXN0</accession>
<dbReference type="Proteomes" id="UP000215155">
    <property type="component" value="Unassembled WGS sequence"/>
</dbReference>
<evidence type="ECO:0000313" key="2">
    <source>
        <dbReference type="Proteomes" id="UP000215155"/>
    </source>
</evidence>
<reference evidence="1 2" key="1">
    <citation type="submission" date="2017-07" db="EMBL/GenBank/DDBJ databases">
        <title>Draft genome sequence of Prevotella copri isolated from the gut of healthy adult Indian.</title>
        <authorList>
            <person name="Das B."/>
            <person name="Bag S."/>
            <person name="Ghosh T.S."/>
        </authorList>
    </citation>
    <scope>NUCLEOTIDE SEQUENCE [LARGE SCALE GENOMIC DNA]</scope>
    <source>
        <strain evidence="1 2">Indica</strain>
    </source>
</reference>